<sequence>MTIKNPHKAFLHPGLRRFWLSGAQDLSGISPTWAKALRLALVHLDSAKSLVDIQAAYGRIKNVKLLAGHNRRYAMEINSNWRLTFNCDDPSSGEVTLLDIEDLHRRGGAKRH</sequence>
<dbReference type="Proteomes" id="UP000199470">
    <property type="component" value="Unassembled WGS sequence"/>
</dbReference>
<evidence type="ECO:0000313" key="1">
    <source>
        <dbReference type="EMBL" id="SFL41658.1"/>
    </source>
</evidence>
<dbReference type="RefSeq" id="WP_093381973.1">
    <property type="nucleotide sequence ID" value="NZ_FOTW01000004.1"/>
</dbReference>
<dbReference type="OrthoDB" id="9801102at2"/>
<name>A0A1I4HH80_9BURK</name>
<organism evidence="1 2">
    <name type="scientific">Rugamonas rubra</name>
    <dbReference type="NCBI Taxonomy" id="758825"/>
    <lineage>
        <taxon>Bacteria</taxon>
        <taxon>Pseudomonadati</taxon>
        <taxon>Pseudomonadota</taxon>
        <taxon>Betaproteobacteria</taxon>
        <taxon>Burkholderiales</taxon>
        <taxon>Oxalobacteraceae</taxon>
        <taxon>Telluria group</taxon>
        <taxon>Rugamonas</taxon>
    </lineage>
</organism>
<dbReference type="Gene3D" id="3.30.2310.20">
    <property type="entry name" value="RelE-like"/>
    <property type="match status" value="1"/>
</dbReference>
<protein>
    <submittedName>
        <fullName evidence="1">Proteic killer suppression protein</fullName>
    </submittedName>
</protein>
<reference evidence="1 2" key="1">
    <citation type="submission" date="2016-10" db="EMBL/GenBank/DDBJ databases">
        <authorList>
            <person name="de Groot N.N."/>
        </authorList>
    </citation>
    <scope>NUCLEOTIDE SEQUENCE [LARGE SCALE GENOMIC DNA]</scope>
    <source>
        <strain evidence="1 2">ATCC 43154</strain>
    </source>
</reference>
<proteinExistence type="predicted"/>
<keyword evidence="2" id="KW-1185">Reference proteome</keyword>
<dbReference type="AlphaFoldDB" id="A0A1I4HH80"/>
<dbReference type="STRING" id="758825.SAMN02982985_00017"/>
<dbReference type="EMBL" id="FOTW01000004">
    <property type="protein sequence ID" value="SFL41658.1"/>
    <property type="molecule type" value="Genomic_DNA"/>
</dbReference>
<evidence type="ECO:0000313" key="2">
    <source>
        <dbReference type="Proteomes" id="UP000199470"/>
    </source>
</evidence>
<gene>
    <name evidence="1" type="ORF">SAMN02982985_00017</name>
</gene>
<accession>A0A1I4HH80</accession>
<dbReference type="InterPro" id="IPR035093">
    <property type="entry name" value="RelE/ParE_toxin_dom_sf"/>
</dbReference>